<dbReference type="EMBL" id="DRBW01000036">
    <property type="protein sequence ID" value="HDM89767.1"/>
    <property type="molecule type" value="Genomic_DNA"/>
</dbReference>
<dbReference type="InterPro" id="IPR011611">
    <property type="entry name" value="PfkB_dom"/>
</dbReference>
<feature type="domain" description="Carbohydrate kinase PfkB" evidence="3">
    <location>
        <begin position="136"/>
        <end position="292"/>
    </location>
</feature>
<accession>A0A7C0XAG4</accession>
<evidence type="ECO:0000259" key="3">
    <source>
        <dbReference type="Pfam" id="PF00294"/>
    </source>
</evidence>
<sequence>MRGKVAVVGSVVLDEIHRGGRTFSSFGGITYSVLTLAALLPDREIVPITYIGSDDLSRFRELVEIFPNINLEAVKVYARGTNRNRLIYGDGEEREEFFELVTPPLTFRDLMPYLESEAFLVNYIKNDDLSFQDLKTLSYAFKGVLYMDIHSLLREKDADGGFRLRRLRDWQSWARMADILQMNRLEIQHFTGFKTETEEEMEKLALLVISQGPKALNLTMGSRGSILAYRKENSAVVKKFRVPAVEVVDPTGCGDIFGASFLADYLNHGDFEKAASFANEMASRSVSYPGLEFILSAGRHGGEGSSPFSR</sequence>
<evidence type="ECO:0000256" key="2">
    <source>
        <dbReference type="ARBA" id="ARBA00022777"/>
    </source>
</evidence>
<keyword evidence="1" id="KW-0808">Transferase</keyword>
<protein>
    <submittedName>
        <fullName evidence="4">Carbohydrate kinase family protein</fullName>
    </submittedName>
</protein>
<dbReference type="SUPFAM" id="SSF53613">
    <property type="entry name" value="Ribokinase-like"/>
    <property type="match status" value="1"/>
</dbReference>
<keyword evidence="2 4" id="KW-0418">Kinase</keyword>
<organism evidence="4">
    <name type="scientific">candidate division WOR-3 bacterium</name>
    <dbReference type="NCBI Taxonomy" id="2052148"/>
    <lineage>
        <taxon>Bacteria</taxon>
        <taxon>Bacteria division WOR-3</taxon>
    </lineage>
</organism>
<dbReference type="PANTHER" id="PTHR10584:SF166">
    <property type="entry name" value="RIBOKINASE"/>
    <property type="match status" value="1"/>
</dbReference>
<evidence type="ECO:0000256" key="1">
    <source>
        <dbReference type="ARBA" id="ARBA00022679"/>
    </source>
</evidence>
<dbReference type="Gene3D" id="3.40.1190.20">
    <property type="match status" value="1"/>
</dbReference>
<dbReference type="InterPro" id="IPR029056">
    <property type="entry name" value="Ribokinase-like"/>
</dbReference>
<reference evidence="4" key="1">
    <citation type="journal article" date="2020" name="mSystems">
        <title>Genome- and Community-Level Interaction Insights into Carbon Utilization and Element Cycling Functions of Hydrothermarchaeota in Hydrothermal Sediment.</title>
        <authorList>
            <person name="Zhou Z."/>
            <person name="Liu Y."/>
            <person name="Xu W."/>
            <person name="Pan J."/>
            <person name="Luo Z.H."/>
            <person name="Li M."/>
        </authorList>
    </citation>
    <scope>NUCLEOTIDE SEQUENCE [LARGE SCALE GENOMIC DNA]</scope>
    <source>
        <strain evidence="4">HyVt-237</strain>
    </source>
</reference>
<dbReference type="GO" id="GO:0016301">
    <property type="term" value="F:kinase activity"/>
    <property type="evidence" value="ECO:0007669"/>
    <property type="project" value="UniProtKB-KW"/>
</dbReference>
<evidence type="ECO:0000313" key="4">
    <source>
        <dbReference type="EMBL" id="HDM89767.1"/>
    </source>
</evidence>
<dbReference type="AlphaFoldDB" id="A0A7C0XAG4"/>
<dbReference type="Pfam" id="PF00294">
    <property type="entry name" value="PfkB"/>
    <property type="match status" value="1"/>
</dbReference>
<name>A0A7C0XAG4_UNCW3</name>
<gene>
    <name evidence="4" type="ORF">ENG67_00980</name>
</gene>
<comment type="caution">
    <text evidence="4">The sequence shown here is derived from an EMBL/GenBank/DDBJ whole genome shotgun (WGS) entry which is preliminary data.</text>
</comment>
<proteinExistence type="predicted"/>
<dbReference type="PANTHER" id="PTHR10584">
    <property type="entry name" value="SUGAR KINASE"/>
    <property type="match status" value="1"/>
</dbReference>
<dbReference type="Proteomes" id="UP000885931">
    <property type="component" value="Unassembled WGS sequence"/>
</dbReference>